<evidence type="ECO:0000313" key="3">
    <source>
        <dbReference type="EMBL" id="GAT31838.1"/>
    </source>
</evidence>
<dbReference type="Proteomes" id="UP000076023">
    <property type="component" value="Unassembled WGS sequence"/>
</dbReference>
<dbReference type="STRING" id="690879.TSACC_2232"/>
<gene>
    <name evidence="3" type="ORF">TSACC_2232</name>
</gene>
<dbReference type="PROSITE" id="PS00409">
    <property type="entry name" value="PROKAR_NTER_METHYL"/>
    <property type="match status" value="1"/>
</dbReference>
<dbReference type="AlphaFoldDB" id="A0A146G4U0"/>
<dbReference type="InParanoid" id="A0A146G4U0"/>
<dbReference type="Pfam" id="PF07963">
    <property type="entry name" value="N_methyl"/>
    <property type="match status" value="1"/>
</dbReference>
<dbReference type="Gene3D" id="3.30.700.10">
    <property type="entry name" value="Glycoprotein, Type 4 Pilin"/>
    <property type="match status" value="1"/>
</dbReference>
<dbReference type="PANTHER" id="PTHR30093">
    <property type="entry name" value="GENERAL SECRETION PATHWAY PROTEIN G"/>
    <property type="match status" value="1"/>
</dbReference>
<comment type="caution">
    <text evidence="3">The sequence shown here is derived from an EMBL/GenBank/DDBJ whole genome shotgun (WGS) entry which is preliminary data.</text>
</comment>
<dbReference type="EMBL" id="BDCO01000002">
    <property type="protein sequence ID" value="GAT31838.1"/>
    <property type="molecule type" value="Genomic_DNA"/>
</dbReference>
<dbReference type="SUPFAM" id="SSF54523">
    <property type="entry name" value="Pili subunits"/>
    <property type="match status" value="1"/>
</dbReference>
<protein>
    <submittedName>
        <fullName evidence="3">Type II secretion system protein H</fullName>
    </submittedName>
</protein>
<dbReference type="NCBIfam" id="TIGR02532">
    <property type="entry name" value="IV_pilin_GFxxxE"/>
    <property type="match status" value="1"/>
</dbReference>
<keyword evidence="4" id="KW-1185">Reference proteome</keyword>
<feature type="transmembrane region" description="Helical" evidence="2">
    <location>
        <begin position="12"/>
        <end position="35"/>
    </location>
</feature>
<evidence type="ECO:0000256" key="2">
    <source>
        <dbReference type="SAM" id="Phobius"/>
    </source>
</evidence>
<feature type="region of interest" description="Disordered" evidence="1">
    <location>
        <begin position="135"/>
        <end position="163"/>
    </location>
</feature>
<evidence type="ECO:0000313" key="4">
    <source>
        <dbReference type="Proteomes" id="UP000076023"/>
    </source>
</evidence>
<dbReference type="InterPro" id="IPR045584">
    <property type="entry name" value="Pilin-like"/>
</dbReference>
<organism evidence="3 4">
    <name type="scientific">Terrimicrobium sacchariphilum</name>
    <dbReference type="NCBI Taxonomy" id="690879"/>
    <lineage>
        <taxon>Bacteria</taxon>
        <taxon>Pseudomonadati</taxon>
        <taxon>Verrucomicrobiota</taxon>
        <taxon>Terrimicrobiia</taxon>
        <taxon>Terrimicrobiales</taxon>
        <taxon>Terrimicrobiaceae</taxon>
        <taxon>Terrimicrobium</taxon>
    </lineage>
</organism>
<sequence>MKLRPQKPGSGFTLVELLVVIAIMSVLVALAIPALTSMAKGNQMTQALIELSGTLEQARQYAISRNTYVWVAMRPNPGGANGDELSVAVLASKTGTDPSPWSSYGSVPNDQIDLATRVRTFDQIRLEEAGTFTSSDIPSLSGKTTTSASKNSPADNTASFRIKLPGASGTTDFTRVIQFTPNGEARVSSNVIDVIEFGLRPTRGKSGDQNNVAVLRVNGLTGQTAVFRP</sequence>
<name>A0A146G4U0_TERSA</name>
<dbReference type="OrthoDB" id="186643at2"/>
<dbReference type="InterPro" id="IPR012902">
    <property type="entry name" value="N_methyl_site"/>
</dbReference>
<dbReference type="RefSeq" id="WP_075077713.1">
    <property type="nucleotide sequence ID" value="NZ_BDCO01000002.1"/>
</dbReference>
<keyword evidence="2" id="KW-1133">Transmembrane helix</keyword>
<keyword evidence="2" id="KW-0812">Transmembrane</keyword>
<accession>A0A146G4U0</accession>
<feature type="compositionally biased region" description="Polar residues" evidence="1">
    <location>
        <begin position="135"/>
        <end position="159"/>
    </location>
</feature>
<reference evidence="4" key="1">
    <citation type="journal article" date="2017" name="Genome Announc.">
        <title>Draft Genome Sequence of Terrimicrobium sacchariphilum NM-5T, a Facultative Anaerobic Soil Bacterium of the Class Spartobacteria.</title>
        <authorList>
            <person name="Qiu Y.L."/>
            <person name="Tourlousse D.M."/>
            <person name="Matsuura N."/>
            <person name="Ohashi A."/>
            <person name="Sekiguchi Y."/>
        </authorList>
    </citation>
    <scope>NUCLEOTIDE SEQUENCE [LARGE SCALE GENOMIC DNA]</scope>
    <source>
        <strain evidence="4">NM-5</strain>
    </source>
</reference>
<keyword evidence="2" id="KW-0472">Membrane</keyword>
<evidence type="ECO:0000256" key="1">
    <source>
        <dbReference type="SAM" id="MobiDB-lite"/>
    </source>
</evidence>
<proteinExistence type="predicted"/>